<dbReference type="Gene3D" id="1.25.40.10">
    <property type="entry name" value="Tetratricopeptide repeat domain"/>
    <property type="match status" value="1"/>
</dbReference>
<dbReference type="RefSeq" id="WP_013996990.1">
    <property type="nucleotide sequence ID" value="NZ_BOQI01000013.1"/>
</dbReference>
<reference evidence="2" key="1">
    <citation type="submission" date="2017-06" db="EMBL/GenBank/DDBJ databases">
        <title>Capnocytophaga spp. assemblies.</title>
        <authorList>
            <person name="Gulvik C.A."/>
        </authorList>
    </citation>
    <scope>NUCLEOTIDE SEQUENCE [LARGE SCALE GENOMIC DNA]</scope>
    <source>
        <strain evidence="2">H5594</strain>
    </source>
</reference>
<evidence type="ECO:0000313" key="1">
    <source>
        <dbReference type="EMBL" id="ATA90737.1"/>
    </source>
</evidence>
<dbReference type="OMA" id="ISLENTW"/>
<organism evidence="1 2">
    <name type="scientific">Capnocytophaga canimorsus</name>
    <dbReference type="NCBI Taxonomy" id="28188"/>
    <lineage>
        <taxon>Bacteria</taxon>
        <taxon>Pseudomonadati</taxon>
        <taxon>Bacteroidota</taxon>
        <taxon>Flavobacteriia</taxon>
        <taxon>Flavobacteriales</taxon>
        <taxon>Flavobacteriaceae</taxon>
        <taxon>Capnocytophaga</taxon>
    </lineage>
</organism>
<sequence>MSDVCISHIENYWRLLTAEANHCFNQGDYKQALDKYENALYRAEVLCNNFSDCLRLQIPFTQVYVTSCNNLIHLYEKLRQHQEVESMLKKMIGFLLFICKNSQSEQALAEIELQKSVLNYVNFIKTQKL</sequence>
<evidence type="ECO:0000313" key="2">
    <source>
        <dbReference type="Proteomes" id="UP000243136"/>
    </source>
</evidence>
<dbReference type="EMBL" id="CP022388">
    <property type="protein sequence ID" value="ATA90737.1"/>
    <property type="molecule type" value="Genomic_DNA"/>
</dbReference>
<accession>A0A0B7IK50</accession>
<proteinExistence type="predicted"/>
<name>A0A0B7IK50_9FLAO</name>
<gene>
    <name evidence="1" type="ORF">CGC56_00235</name>
</gene>
<protein>
    <submittedName>
        <fullName evidence="1">Tetratricopeptide repeat protein</fullName>
    </submittedName>
</protein>
<dbReference type="SUPFAM" id="SSF48452">
    <property type="entry name" value="TPR-like"/>
    <property type="match status" value="1"/>
</dbReference>
<dbReference type="Proteomes" id="UP000243136">
    <property type="component" value="Chromosome"/>
</dbReference>
<dbReference type="AlphaFoldDB" id="A0A0B7IK50"/>
<dbReference type="InterPro" id="IPR011990">
    <property type="entry name" value="TPR-like_helical_dom_sf"/>
</dbReference>